<organism evidence="1 2">
    <name type="scientific">Ferrimicrobium acidiphilum</name>
    <dbReference type="NCBI Taxonomy" id="121039"/>
    <lineage>
        <taxon>Bacteria</taxon>
        <taxon>Bacillati</taxon>
        <taxon>Actinomycetota</taxon>
        <taxon>Acidimicrobiia</taxon>
        <taxon>Acidimicrobiales</taxon>
        <taxon>Acidimicrobiaceae</taxon>
        <taxon>Ferrimicrobium</taxon>
    </lineage>
</organism>
<sequence>MRGGRQKGKKVLVGIAVERKGPWPVPHGHPRRRIGRLSPPLRHCQRLARCYGGDRRLEWLSGDRYARLCPRAAQPTRRLPSR</sequence>
<comment type="caution">
    <text evidence="1">The sequence shown here is derived from an EMBL/GenBank/DDBJ whole genome shotgun (WGS) entry which is preliminary data.</text>
</comment>
<dbReference type="Proteomes" id="UP001560267">
    <property type="component" value="Unassembled WGS sequence"/>
</dbReference>
<evidence type="ECO:0000313" key="2">
    <source>
        <dbReference type="Proteomes" id="UP001560267"/>
    </source>
</evidence>
<accession>A0ABV3Y3J8</accession>
<dbReference type="EMBL" id="JBFSHR010000036">
    <property type="protein sequence ID" value="MEX6430110.1"/>
    <property type="molecule type" value="Genomic_DNA"/>
</dbReference>
<protein>
    <submittedName>
        <fullName evidence="1">Uncharacterized protein</fullName>
    </submittedName>
</protein>
<keyword evidence="2" id="KW-1185">Reference proteome</keyword>
<name>A0ABV3Y3J8_9ACTN</name>
<reference evidence="1 2" key="1">
    <citation type="submission" date="2024-07" db="EMBL/GenBank/DDBJ databases">
        <title>Draft Genome Sequence of Ferrimicrobium acidiphilum Strain YE2023, Isolated from a Pulp of Bioleach Reactor.</title>
        <authorList>
            <person name="Elkina Y.A."/>
            <person name="Bulaeva A.G."/>
            <person name="Beletsky A.V."/>
            <person name="Mardanov A.V."/>
        </authorList>
    </citation>
    <scope>NUCLEOTIDE SEQUENCE [LARGE SCALE GENOMIC DNA]</scope>
    <source>
        <strain evidence="1 2">YE2023</strain>
    </source>
</reference>
<gene>
    <name evidence="1" type="ORF">AB6A68_09725</name>
</gene>
<proteinExistence type="predicted"/>
<evidence type="ECO:0000313" key="1">
    <source>
        <dbReference type="EMBL" id="MEX6430110.1"/>
    </source>
</evidence>